<organism evidence="8 9">
    <name type="scientific">Diaporthe ampelina</name>
    <dbReference type="NCBI Taxonomy" id="1214573"/>
    <lineage>
        <taxon>Eukaryota</taxon>
        <taxon>Fungi</taxon>
        <taxon>Dikarya</taxon>
        <taxon>Ascomycota</taxon>
        <taxon>Pezizomycotina</taxon>
        <taxon>Sordariomycetes</taxon>
        <taxon>Sordariomycetidae</taxon>
        <taxon>Diaporthales</taxon>
        <taxon>Diaporthaceae</taxon>
        <taxon>Diaporthe</taxon>
    </lineage>
</organism>
<evidence type="ECO:0000256" key="7">
    <source>
        <dbReference type="SAM" id="Phobius"/>
    </source>
</evidence>
<evidence type="ECO:0000313" key="8">
    <source>
        <dbReference type="EMBL" id="KKY30910.1"/>
    </source>
</evidence>
<evidence type="ECO:0000256" key="3">
    <source>
        <dbReference type="ARBA" id="ARBA00022989"/>
    </source>
</evidence>
<dbReference type="GO" id="GO:0016020">
    <property type="term" value="C:membrane"/>
    <property type="evidence" value="ECO:0007669"/>
    <property type="project" value="UniProtKB-SubCell"/>
</dbReference>
<name>A0A0G2HRZ5_9PEZI</name>
<dbReference type="InterPro" id="IPR013901">
    <property type="entry name" value="Anthrone_oxy"/>
</dbReference>
<accession>A0A0G2HRZ5</accession>
<proteinExistence type="inferred from homology"/>
<dbReference type="Proteomes" id="UP000034680">
    <property type="component" value="Unassembled WGS sequence"/>
</dbReference>
<comment type="caution">
    <text evidence="8">The sequence shown here is derived from an EMBL/GenBank/DDBJ whole genome shotgun (WGS) entry which is preliminary data.</text>
</comment>
<reference evidence="8 9" key="2">
    <citation type="submission" date="2015-05" db="EMBL/GenBank/DDBJ databases">
        <authorList>
            <person name="Morales-Cruz A."/>
            <person name="Amrine K.C."/>
            <person name="Cantu D."/>
        </authorList>
    </citation>
    <scope>NUCLEOTIDE SEQUENCE [LARGE SCALE GENOMIC DNA]</scope>
    <source>
        <strain evidence="8">DA912</strain>
    </source>
</reference>
<dbReference type="PANTHER" id="PTHR35042:SF1">
    <property type="entry name" value="DUF1772-DOMAIN-CONTAINING PROTEIN"/>
    <property type="match status" value="1"/>
</dbReference>
<keyword evidence="3 7" id="KW-1133">Transmembrane helix</keyword>
<feature type="compositionally biased region" description="Basic and acidic residues" evidence="6">
    <location>
        <begin position="143"/>
        <end position="171"/>
    </location>
</feature>
<evidence type="ECO:0008006" key="10">
    <source>
        <dbReference type="Google" id="ProtNLM"/>
    </source>
</evidence>
<keyword evidence="9" id="KW-1185">Reference proteome</keyword>
<reference evidence="8 9" key="1">
    <citation type="submission" date="2015-05" db="EMBL/GenBank/DDBJ databases">
        <title>Distinctive expansion of gene families associated with plant cell wall degradation and secondary metabolism in the genomes of grapevine trunk pathogens.</title>
        <authorList>
            <person name="Lawrence D.P."/>
            <person name="Travadon R."/>
            <person name="Rolshausen P.E."/>
            <person name="Baumgartner K."/>
        </authorList>
    </citation>
    <scope>NUCLEOTIDE SEQUENCE [LARGE SCALE GENOMIC DNA]</scope>
    <source>
        <strain evidence="8">DA912</strain>
    </source>
</reference>
<feature type="region of interest" description="Disordered" evidence="6">
    <location>
        <begin position="143"/>
        <end position="187"/>
    </location>
</feature>
<evidence type="ECO:0000256" key="1">
    <source>
        <dbReference type="ARBA" id="ARBA00004141"/>
    </source>
</evidence>
<protein>
    <recommendedName>
        <fullName evidence="10">DUF1772-domain-containing protein</fullName>
    </recommendedName>
</protein>
<evidence type="ECO:0000313" key="9">
    <source>
        <dbReference type="Proteomes" id="UP000034680"/>
    </source>
</evidence>
<evidence type="ECO:0000256" key="4">
    <source>
        <dbReference type="ARBA" id="ARBA00023136"/>
    </source>
</evidence>
<evidence type="ECO:0000256" key="2">
    <source>
        <dbReference type="ARBA" id="ARBA00022692"/>
    </source>
</evidence>
<keyword evidence="4 7" id="KW-0472">Membrane</keyword>
<feature type="transmembrane region" description="Helical" evidence="7">
    <location>
        <begin position="96"/>
        <end position="116"/>
    </location>
</feature>
<evidence type="ECO:0000256" key="6">
    <source>
        <dbReference type="SAM" id="MobiDB-lite"/>
    </source>
</evidence>
<dbReference type="OrthoDB" id="5954308at2759"/>
<keyword evidence="2 7" id="KW-0812">Transmembrane</keyword>
<evidence type="ECO:0000256" key="5">
    <source>
        <dbReference type="ARBA" id="ARBA00034313"/>
    </source>
</evidence>
<dbReference type="AlphaFoldDB" id="A0A0G2HRZ5"/>
<comment type="similarity">
    <text evidence="5">Belongs to the anthrone oxygenase family.</text>
</comment>
<feature type="compositionally biased region" description="Polar residues" evidence="6">
    <location>
        <begin position="173"/>
        <end position="183"/>
    </location>
</feature>
<dbReference type="EMBL" id="LCUC01000432">
    <property type="protein sequence ID" value="KKY30910.1"/>
    <property type="molecule type" value="Genomic_DNA"/>
</dbReference>
<feature type="transmembrane region" description="Helical" evidence="7">
    <location>
        <begin position="12"/>
        <end position="34"/>
    </location>
</feature>
<dbReference type="PANTHER" id="PTHR35042">
    <property type="entry name" value="ANTHRONE OXYGENASE ENCC"/>
    <property type="match status" value="1"/>
</dbReference>
<sequence length="220" mass="23282">MTTINTALQATSISVSLLTAGGIATLSLFDVPILRAQPASRSLPSVRWLFSRGSHVFPTAAFISAAGFSVLAYQSLPGSLTSRTVLQLLRNARVRGYLAAAALNIAIAPWTSLVMLPDNFELIKMNNELGGYRSIASARAAEKERGGLRQRSARDSVEGKGEGIDEFKDISDPQEQTQRTSSGAEDEKVKAMLTKFGSQNSVRAALTLAGGVVGLLTALG</sequence>
<dbReference type="Pfam" id="PF08592">
    <property type="entry name" value="Anthrone_oxy"/>
    <property type="match status" value="1"/>
</dbReference>
<feature type="transmembrane region" description="Helical" evidence="7">
    <location>
        <begin position="55"/>
        <end position="76"/>
    </location>
</feature>
<comment type="subcellular location">
    <subcellularLocation>
        <location evidence="1">Membrane</location>
        <topology evidence="1">Multi-pass membrane protein</topology>
    </subcellularLocation>
</comment>
<gene>
    <name evidence="8" type="ORF">UCDDA912_g09136</name>
</gene>